<organism evidence="1 2">
    <name type="scientific">Theobroma cacao</name>
    <name type="common">Cacao</name>
    <name type="synonym">Cocoa</name>
    <dbReference type="NCBI Taxonomy" id="3641"/>
    <lineage>
        <taxon>Eukaryota</taxon>
        <taxon>Viridiplantae</taxon>
        <taxon>Streptophyta</taxon>
        <taxon>Embryophyta</taxon>
        <taxon>Tracheophyta</taxon>
        <taxon>Spermatophyta</taxon>
        <taxon>Magnoliopsida</taxon>
        <taxon>eudicotyledons</taxon>
        <taxon>Gunneridae</taxon>
        <taxon>Pentapetalae</taxon>
        <taxon>rosids</taxon>
        <taxon>malvids</taxon>
        <taxon>Malvales</taxon>
        <taxon>Malvaceae</taxon>
        <taxon>Byttnerioideae</taxon>
        <taxon>Theobroma</taxon>
    </lineage>
</organism>
<evidence type="ECO:0000313" key="1">
    <source>
        <dbReference type="EMBL" id="EOY20214.1"/>
    </source>
</evidence>
<dbReference type="EMBL" id="CM001888">
    <property type="protein sequence ID" value="EOY20214.1"/>
    <property type="molecule type" value="Genomic_DNA"/>
</dbReference>
<accession>A0A061FZK1</accession>
<reference evidence="1 2" key="1">
    <citation type="journal article" date="2013" name="Genome Biol.">
        <title>The genome sequence of the most widely cultivated cacao type and its use to identify candidate genes regulating pod color.</title>
        <authorList>
            <person name="Motamayor J.C."/>
            <person name="Mockaitis K."/>
            <person name="Schmutz J."/>
            <person name="Haiminen N."/>
            <person name="Iii D.L."/>
            <person name="Cornejo O."/>
            <person name="Findley S.D."/>
            <person name="Zheng P."/>
            <person name="Utro F."/>
            <person name="Royaert S."/>
            <person name="Saski C."/>
            <person name="Jenkins J."/>
            <person name="Podicheti R."/>
            <person name="Zhao M."/>
            <person name="Scheffler B.E."/>
            <person name="Stack J.C."/>
            <person name="Feltus F.A."/>
            <person name="Mustiga G.M."/>
            <person name="Amores F."/>
            <person name="Phillips W."/>
            <person name="Marelli J.P."/>
            <person name="May G.D."/>
            <person name="Shapiro H."/>
            <person name="Ma J."/>
            <person name="Bustamante C.D."/>
            <person name="Schnell R.J."/>
            <person name="Main D."/>
            <person name="Gilbert D."/>
            <person name="Parida L."/>
            <person name="Kuhn D.N."/>
        </authorList>
    </citation>
    <scope>NUCLEOTIDE SEQUENCE [LARGE SCALE GENOMIC DNA]</scope>
    <source>
        <strain evidence="2">cv. Matina 1-6</strain>
    </source>
</reference>
<evidence type="ECO:0000313" key="2">
    <source>
        <dbReference type="Proteomes" id="UP000026915"/>
    </source>
</evidence>
<protein>
    <submittedName>
        <fullName evidence="1">Uncharacterized protein</fullName>
    </submittedName>
</protein>
<dbReference type="InParanoid" id="A0A061FZK1"/>
<keyword evidence="2" id="KW-1185">Reference proteome</keyword>
<proteinExistence type="predicted"/>
<gene>
    <name evidence="1" type="ORF">TCM_045588</name>
</gene>
<sequence>MCVSKYRLRLKYYIFIYMLSKLESSGVGFGYRGGEVHLEPSFLLSSHLKNCAQKLEFHYFMQLKHPNGFGWFLSLFKLALHLHADALHLQTPHAMH</sequence>
<dbReference type="HOGENOM" id="CLU_2363853_0_0_1"/>
<dbReference type="Gramene" id="EOY20214">
    <property type="protein sequence ID" value="EOY20214"/>
    <property type="gene ID" value="TCM_045588"/>
</dbReference>
<dbReference type="Proteomes" id="UP000026915">
    <property type="component" value="Chromosome 10"/>
</dbReference>
<name>A0A061FZK1_THECC</name>
<dbReference type="AlphaFoldDB" id="A0A061FZK1"/>